<evidence type="ECO:0000313" key="1">
    <source>
        <dbReference type="EMBL" id="KAL1248355.1"/>
    </source>
</evidence>
<evidence type="ECO:0000313" key="2">
    <source>
        <dbReference type="Proteomes" id="UP001558613"/>
    </source>
</evidence>
<organism evidence="1 2">
    <name type="scientific">Cirrhinus molitorella</name>
    <name type="common">mud carp</name>
    <dbReference type="NCBI Taxonomy" id="172907"/>
    <lineage>
        <taxon>Eukaryota</taxon>
        <taxon>Metazoa</taxon>
        <taxon>Chordata</taxon>
        <taxon>Craniata</taxon>
        <taxon>Vertebrata</taxon>
        <taxon>Euteleostomi</taxon>
        <taxon>Actinopterygii</taxon>
        <taxon>Neopterygii</taxon>
        <taxon>Teleostei</taxon>
        <taxon>Ostariophysi</taxon>
        <taxon>Cypriniformes</taxon>
        <taxon>Cyprinidae</taxon>
        <taxon>Labeoninae</taxon>
        <taxon>Labeonini</taxon>
        <taxon>Cirrhinus</taxon>
    </lineage>
</organism>
<accession>A0ABR3L7P5</accession>
<keyword evidence="2" id="KW-1185">Reference proteome</keyword>
<sequence length="81" mass="9371">MCGISVHCTFKRRRGGCWWSGGLYEYQMSSVCAMRTCTHTCTLAHTTLASNRLVQTIPTEDTDLRRRERESERSGWVLQEK</sequence>
<name>A0ABR3L7P5_9TELE</name>
<comment type="caution">
    <text evidence="1">The sequence shown here is derived from an EMBL/GenBank/DDBJ whole genome shotgun (WGS) entry which is preliminary data.</text>
</comment>
<dbReference type="EMBL" id="JAYMGO010000024">
    <property type="protein sequence ID" value="KAL1248355.1"/>
    <property type="molecule type" value="Genomic_DNA"/>
</dbReference>
<gene>
    <name evidence="1" type="ORF">QQF64_021673</name>
</gene>
<proteinExistence type="predicted"/>
<protein>
    <submittedName>
        <fullName evidence="1">Uncharacterized protein</fullName>
    </submittedName>
</protein>
<reference evidence="1 2" key="1">
    <citation type="submission" date="2023-09" db="EMBL/GenBank/DDBJ databases">
        <authorList>
            <person name="Wang M."/>
        </authorList>
    </citation>
    <scope>NUCLEOTIDE SEQUENCE [LARGE SCALE GENOMIC DNA]</scope>
    <source>
        <strain evidence="1">GT-2023</strain>
        <tissue evidence="1">Liver</tissue>
    </source>
</reference>
<dbReference type="Proteomes" id="UP001558613">
    <property type="component" value="Unassembled WGS sequence"/>
</dbReference>